<dbReference type="AlphaFoldDB" id="A0A7U4DMX0"/>
<dbReference type="RefSeq" id="WP_015722967.1">
    <property type="nucleotide sequence ID" value="NC_014972.1"/>
</dbReference>
<dbReference type="PANTHER" id="PTHR36924">
    <property type="entry name" value="ANTITOXIN HIGA-1"/>
    <property type="match status" value="1"/>
</dbReference>
<reference evidence="3 4" key="1">
    <citation type="journal article" date="2011" name="Stand. Genomic Sci.">
        <title>Complete genome sequence of Desulfobulbus propionicus type strain (1pr3).</title>
        <authorList>
            <person name="Pagani I."/>
            <person name="Lapidus A."/>
            <person name="Nolan M."/>
            <person name="Lucas S."/>
            <person name="Hammon N."/>
            <person name="Deshpande S."/>
            <person name="Cheng J.F."/>
            <person name="Chertkov O."/>
            <person name="Davenport K."/>
            <person name="Tapia R."/>
            <person name="Han C."/>
            <person name="Goodwin L."/>
            <person name="Pitluck S."/>
            <person name="Liolios K."/>
            <person name="Mavromatis K."/>
            <person name="Ivanova N."/>
            <person name="Mikhailova N."/>
            <person name="Pati A."/>
            <person name="Chen A."/>
            <person name="Palaniappan K."/>
            <person name="Land M."/>
            <person name="Hauser L."/>
            <person name="Chang Y.J."/>
            <person name="Jeffries C.D."/>
            <person name="Detter J.C."/>
            <person name="Brambilla E."/>
            <person name="Kannan K.P."/>
            <person name="Djao O.D."/>
            <person name="Rohde M."/>
            <person name="Pukall R."/>
            <person name="Spring S."/>
            <person name="Goker M."/>
            <person name="Sikorski J."/>
            <person name="Woyke T."/>
            <person name="Bristow J."/>
            <person name="Eisen J.A."/>
            <person name="Markowitz V."/>
            <person name="Hugenholtz P."/>
            <person name="Kyrpides N.C."/>
            <person name="Klenk H.P."/>
        </authorList>
    </citation>
    <scope>NUCLEOTIDE SEQUENCE [LARGE SCALE GENOMIC DNA]</scope>
    <source>
        <strain evidence="4">ATCC 33891 / DSM 2032 / 1pr3</strain>
    </source>
</reference>
<evidence type="ECO:0000259" key="2">
    <source>
        <dbReference type="PROSITE" id="PS50943"/>
    </source>
</evidence>
<dbReference type="Gene3D" id="1.10.260.40">
    <property type="entry name" value="lambda repressor-like DNA-binding domains"/>
    <property type="match status" value="1"/>
</dbReference>
<dbReference type="EMBL" id="CP002364">
    <property type="protein sequence ID" value="ADW16419.1"/>
    <property type="molecule type" value="Genomic_DNA"/>
</dbReference>
<dbReference type="Proteomes" id="UP000006365">
    <property type="component" value="Chromosome"/>
</dbReference>
<evidence type="ECO:0000256" key="1">
    <source>
        <dbReference type="ARBA" id="ARBA00023125"/>
    </source>
</evidence>
<dbReference type="InterPro" id="IPR013430">
    <property type="entry name" value="Toxin_antidote_HigA"/>
</dbReference>
<dbReference type="InterPro" id="IPR001387">
    <property type="entry name" value="Cro/C1-type_HTH"/>
</dbReference>
<dbReference type="InterPro" id="IPR010982">
    <property type="entry name" value="Lambda_DNA-bd_dom_sf"/>
</dbReference>
<organism evidence="3 4">
    <name type="scientific">Desulfobulbus propionicus (strain ATCC 33891 / DSM 2032 / VKM B-1956 / 1pr3)</name>
    <dbReference type="NCBI Taxonomy" id="577650"/>
    <lineage>
        <taxon>Bacteria</taxon>
        <taxon>Pseudomonadati</taxon>
        <taxon>Thermodesulfobacteriota</taxon>
        <taxon>Desulfobulbia</taxon>
        <taxon>Desulfobulbales</taxon>
        <taxon>Desulfobulbaceae</taxon>
        <taxon>Desulfobulbus</taxon>
    </lineage>
</organism>
<dbReference type="CDD" id="cd00093">
    <property type="entry name" value="HTH_XRE"/>
    <property type="match status" value="1"/>
</dbReference>
<dbReference type="SUPFAM" id="SSF47413">
    <property type="entry name" value="lambda repressor-like DNA-binding domains"/>
    <property type="match status" value="1"/>
</dbReference>
<dbReference type="Pfam" id="PF01381">
    <property type="entry name" value="HTH_3"/>
    <property type="match status" value="1"/>
</dbReference>
<dbReference type="SMART" id="SM00530">
    <property type="entry name" value="HTH_XRE"/>
    <property type="match status" value="1"/>
</dbReference>
<dbReference type="PROSITE" id="PS50943">
    <property type="entry name" value="HTH_CROC1"/>
    <property type="match status" value="1"/>
</dbReference>
<dbReference type="NCBIfam" id="TIGR02607">
    <property type="entry name" value="antidote_HigA"/>
    <property type="match status" value="1"/>
</dbReference>
<evidence type="ECO:0000313" key="3">
    <source>
        <dbReference type="EMBL" id="ADW16419.1"/>
    </source>
</evidence>
<accession>A0A7U4DMX0</accession>
<keyword evidence="1" id="KW-0238">DNA-binding</keyword>
<evidence type="ECO:0000313" key="4">
    <source>
        <dbReference type="Proteomes" id="UP000006365"/>
    </source>
</evidence>
<protein>
    <submittedName>
        <fullName evidence="3">Plasmid maintenance system antidote protein, XRE family</fullName>
    </submittedName>
</protein>
<dbReference type="PANTHER" id="PTHR36924:SF1">
    <property type="entry name" value="ANTITOXIN HIGA-1"/>
    <property type="match status" value="1"/>
</dbReference>
<keyword evidence="4" id="KW-1185">Reference proteome</keyword>
<dbReference type="KEGG" id="dpr:Despr_0232"/>
<gene>
    <name evidence="3" type="ordered locus">Despr_0232</name>
</gene>
<sequence>MVNLIPLEHPGVILFEEFIEPLGLTAYKVAKDIDIPQTALGEIIKGKRGISAQVGLKLSKYFGMSEEFFVKIQMRYDIDRTKVAQHESLGKIIPFRPKPKEPPAIENLKEA</sequence>
<dbReference type="GO" id="GO:0003677">
    <property type="term" value="F:DNA binding"/>
    <property type="evidence" value="ECO:0007669"/>
    <property type="project" value="UniProtKB-KW"/>
</dbReference>
<proteinExistence type="predicted"/>
<name>A0A7U4DMX0_DESPD</name>
<feature type="domain" description="HTH cro/C1-type" evidence="2">
    <location>
        <begin position="22"/>
        <end position="69"/>
    </location>
</feature>